<evidence type="ECO:0008006" key="3">
    <source>
        <dbReference type="Google" id="ProtNLM"/>
    </source>
</evidence>
<dbReference type="EMBL" id="PIPQ01000001">
    <property type="protein sequence ID" value="RUO44327.1"/>
    <property type="molecule type" value="Genomic_DNA"/>
</dbReference>
<dbReference type="InterPro" id="IPR018642">
    <property type="entry name" value="DUF2066"/>
</dbReference>
<organism evidence="1 2">
    <name type="scientific">Aliidiomarina taiwanensis</name>
    <dbReference type="NCBI Taxonomy" id="946228"/>
    <lineage>
        <taxon>Bacteria</taxon>
        <taxon>Pseudomonadati</taxon>
        <taxon>Pseudomonadota</taxon>
        <taxon>Gammaproteobacteria</taxon>
        <taxon>Alteromonadales</taxon>
        <taxon>Idiomarinaceae</taxon>
        <taxon>Aliidiomarina</taxon>
    </lineage>
</organism>
<evidence type="ECO:0000313" key="1">
    <source>
        <dbReference type="EMBL" id="RUO44327.1"/>
    </source>
</evidence>
<evidence type="ECO:0000313" key="2">
    <source>
        <dbReference type="Proteomes" id="UP000286976"/>
    </source>
</evidence>
<dbReference type="AlphaFoldDB" id="A0A432XAB7"/>
<dbReference type="Proteomes" id="UP000286976">
    <property type="component" value="Unassembled WGS sequence"/>
</dbReference>
<protein>
    <recommendedName>
        <fullName evidence="3">DUF2066 domain-containing protein</fullName>
    </recommendedName>
</protein>
<reference evidence="1 2" key="1">
    <citation type="journal article" date="2011" name="Front. Microbiol.">
        <title>Genomic signatures of strain selection and enhancement in Bacillus atrophaeus var. globigii, a historical biowarfare simulant.</title>
        <authorList>
            <person name="Gibbons H.S."/>
            <person name="Broomall S.M."/>
            <person name="McNew L.A."/>
            <person name="Daligault H."/>
            <person name="Chapman C."/>
            <person name="Bruce D."/>
            <person name="Karavis M."/>
            <person name="Krepps M."/>
            <person name="McGregor P.A."/>
            <person name="Hong C."/>
            <person name="Park K.H."/>
            <person name="Akmal A."/>
            <person name="Feldman A."/>
            <person name="Lin J.S."/>
            <person name="Chang W.E."/>
            <person name="Higgs B.W."/>
            <person name="Demirev P."/>
            <person name="Lindquist J."/>
            <person name="Liem A."/>
            <person name="Fochler E."/>
            <person name="Read T.D."/>
            <person name="Tapia R."/>
            <person name="Johnson S."/>
            <person name="Bishop-Lilly K.A."/>
            <person name="Detter C."/>
            <person name="Han C."/>
            <person name="Sozhamannan S."/>
            <person name="Rosenzweig C.N."/>
            <person name="Skowronski E.W."/>
        </authorList>
    </citation>
    <scope>NUCLEOTIDE SEQUENCE [LARGE SCALE GENOMIC DNA]</scope>
    <source>
        <strain evidence="1 2">AIT1</strain>
    </source>
</reference>
<dbReference type="Pfam" id="PF09839">
    <property type="entry name" value="DUF2066"/>
    <property type="match status" value="1"/>
</dbReference>
<sequence>MLSALVVLLIAQASWQPAYGQSLVDENGMQQLLTARVEVNSQTRAERLRAAQLGFNEVLVRLAGHADVVSFEQVQSERRNASDYVIQYSYIREQGKTFLSATYNEERMLQLLRQVGSSVWSAQRPTVMLWLAEPSETGARGNTQLIARDSGHELLAGITEQASIRGLPVTFPLLDLTDLLAVSPSDVWGRFEGPVVAATERYAASGTAIARIQPTEQGYRAEWRLVVGGLHTTGSVAHADLHQLGVLFADALTEQVAAEYAVSFSNSEQTDVRLRLVNAGSLEKVIAAEALLESLGPVVKVAMARYHQGTVEFQLRVVGNKARVEQALELESRLQQIQDPWSRTQNDVLEYRWLH</sequence>
<keyword evidence="2" id="KW-1185">Reference proteome</keyword>
<comment type="caution">
    <text evidence="1">The sequence shown here is derived from an EMBL/GenBank/DDBJ whole genome shotgun (WGS) entry which is preliminary data.</text>
</comment>
<gene>
    <name evidence="1" type="ORF">CWE15_03915</name>
</gene>
<accession>A0A432XAB7</accession>
<name>A0A432XAB7_9GAMM</name>
<proteinExistence type="predicted"/>